<sequence>MSMFFQTSKRAIERYITAMNAHDVEGMLAFVAPHACFVDSQGDAISGVNVLAKVMRRFFEIEPRFRLIPTEIAEFRGAVLIRGSVEADDPDLLHDSLWRTRVEHQRLVFWQSFADGKAAPIARSLAPRDHFRPPVQT</sequence>
<dbReference type="AlphaFoldDB" id="A0A844ZCZ7"/>
<gene>
    <name evidence="2" type="ORF">GRI38_06830</name>
</gene>
<dbReference type="EMBL" id="WTYW01000001">
    <property type="protein sequence ID" value="MXO85745.1"/>
    <property type="molecule type" value="Genomic_DNA"/>
</dbReference>
<dbReference type="InterPro" id="IPR037401">
    <property type="entry name" value="SnoaL-like"/>
</dbReference>
<protein>
    <recommendedName>
        <fullName evidence="1">SnoaL-like domain-containing protein</fullName>
    </recommendedName>
</protein>
<evidence type="ECO:0000259" key="1">
    <source>
        <dbReference type="Pfam" id="PF12680"/>
    </source>
</evidence>
<accession>A0A844ZCZ7</accession>
<keyword evidence="3" id="KW-1185">Reference proteome</keyword>
<dbReference type="Pfam" id="PF12680">
    <property type="entry name" value="SnoaL_2"/>
    <property type="match status" value="1"/>
</dbReference>
<name>A0A844ZCZ7_9SPHN</name>
<dbReference type="RefSeq" id="WP_160682112.1">
    <property type="nucleotide sequence ID" value="NZ_WTYW01000001.1"/>
</dbReference>
<evidence type="ECO:0000313" key="2">
    <source>
        <dbReference type="EMBL" id="MXO85745.1"/>
    </source>
</evidence>
<dbReference type="Gene3D" id="3.10.450.50">
    <property type="match status" value="1"/>
</dbReference>
<comment type="caution">
    <text evidence="2">The sequence shown here is derived from an EMBL/GenBank/DDBJ whole genome shotgun (WGS) entry which is preliminary data.</text>
</comment>
<organism evidence="2 3">
    <name type="scientific">Parapontixanthobacter aurantiacus</name>
    <dbReference type="NCBI Taxonomy" id="1463599"/>
    <lineage>
        <taxon>Bacteria</taxon>
        <taxon>Pseudomonadati</taxon>
        <taxon>Pseudomonadota</taxon>
        <taxon>Alphaproteobacteria</taxon>
        <taxon>Sphingomonadales</taxon>
        <taxon>Erythrobacteraceae</taxon>
        <taxon>Parapontixanthobacter</taxon>
    </lineage>
</organism>
<evidence type="ECO:0000313" key="3">
    <source>
        <dbReference type="Proteomes" id="UP000433104"/>
    </source>
</evidence>
<dbReference type="OrthoDB" id="7425019at2"/>
<dbReference type="Proteomes" id="UP000433104">
    <property type="component" value="Unassembled WGS sequence"/>
</dbReference>
<proteinExistence type="predicted"/>
<dbReference type="InterPro" id="IPR032710">
    <property type="entry name" value="NTF2-like_dom_sf"/>
</dbReference>
<reference evidence="2 3" key="1">
    <citation type="submission" date="2019-12" db="EMBL/GenBank/DDBJ databases">
        <title>Genomic-based taxomic classification of the family Erythrobacteraceae.</title>
        <authorList>
            <person name="Xu L."/>
        </authorList>
    </citation>
    <scope>NUCLEOTIDE SEQUENCE [LARGE SCALE GENOMIC DNA]</scope>
    <source>
        <strain evidence="2 3">MCCC 1A09962</strain>
    </source>
</reference>
<dbReference type="SUPFAM" id="SSF54427">
    <property type="entry name" value="NTF2-like"/>
    <property type="match status" value="1"/>
</dbReference>
<feature type="domain" description="SnoaL-like" evidence="1">
    <location>
        <begin position="12"/>
        <end position="118"/>
    </location>
</feature>